<dbReference type="Gene3D" id="1.10.8.720">
    <property type="entry name" value="Region D6 of dynein motor"/>
    <property type="match status" value="1"/>
</dbReference>
<feature type="domain" description="Dynein heavy chain AAA lid" evidence="3">
    <location>
        <begin position="562"/>
        <end position="720"/>
    </location>
</feature>
<sequence length="1093" mass="123851">MEGTQLFVTHVDLTALVEDDRFYYVLRSVPTFLKARNPFKLLVGEHEIECQPSFRLFMSTTVPAYRVPAQLSAFINVIDMCLSRDGLEEMFLDRFMELEKPRIQDSRLQSVSEIVRLLKMKDESERKFLEVLLKNRQFLHDLSTMKKISSIRKNFEETVESITRAEQSEASLLHSREAFRPIARRAAVLFDVTRHMGEVNEKYTISLAQFLKIFDTAIQHSERTAVKAVAERVGQSAFFFAVQGFLEKDRKLFALLSAIEVEDSFGRVSPGDREFLIYPAYGSAVKTALNHGAMVTTSQLRIINAKKPFDWMTDEQYSGLQLLAQSFDWFQDAFEKMTKDGRETQWRQLVEHEIPELVALPDNLDEKFNPMQRFMIIRAIRPDRLIQISRSFIIQGLGRRYTSDLPLDLGFVHRQSDSKTPVLLLYDEESAILETFVKDLAGKKQVDLSVVHLSTGCSNEERYARRSLHKAMTEGTWLLLLDGHNSPRLLDMLDSLISDSKQIEVNFRLWISAKISSPLPCSLLQLTVKVVADSPKNIRDNLVRSMSLVDSDILGSSSRTEWPALLHNVCVLHNVVRLRSQYQLVGWNAPAVINPGALELSDAIRVAAREFGEHNSHEHSTTPVTTAGKAIQWNALRYMLSEVVYGKGIQDEFDHQSLSAMVDYWISPAAVKKEFEASRVKYRLPSVFFSGNVRLPSLVQSLESLPANVLDVPEACGLHSSPETVVAHDQYIFTRLNWIYDRMPVTDTLTHACVESDFYTPTKGVVVVSGQTQLPGASFLAVEKSGLFASASLWALRHRKDVDLFEICTTALNKVPKPWSKESINEKLKKVGVTSFSLFVLSEVEQMQRLIQTIRDDLQVIKTSVSDGIHGDLVPPDVLEVATALYHLRIPSRWLQLAGDSSPPGSWSLVAWLTDLQSRHAHIERVVTQGRDRVPAYWLGAFFNPKRLLAIVKQEAIRNFESSGRSSVMELFVLQSDITGRDKDHLREPPLEGIFIYGLYMWGCAWEKTTGDLMDSPPRHGPTPLPVVHLTVVPQSEKHSLHDPQKAAVSYSCPCYPSRICPREPVLLLDIDNKDVSASRWPLRGLCATLRPF</sequence>
<comment type="caution">
    <text evidence="5">The sequence shown here is derived from an EMBL/GenBank/DDBJ whole genome shotgun (WGS) entry which is preliminary data.</text>
</comment>
<evidence type="ECO:0000259" key="2">
    <source>
        <dbReference type="Pfam" id="PF12781"/>
    </source>
</evidence>
<reference evidence="5" key="1">
    <citation type="submission" date="2020-04" db="EMBL/GenBank/DDBJ databases">
        <authorList>
            <person name="Alioto T."/>
            <person name="Alioto T."/>
            <person name="Gomez Garrido J."/>
        </authorList>
    </citation>
    <scope>NUCLEOTIDE SEQUENCE</scope>
    <source>
        <strain evidence="5">A484AB</strain>
    </source>
</reference>
<feature type="domain" description="Dynein heavy chain C-terminal" evidence="4">
    <location>
        <begin position="800"/>
        <end position="1058"/>
    </location>
</feature>
<dbReference type="Pfam" id="PF18199">
    <property type="entry name" value="Dynein_C"/>
    <property type="match status" value="1"/>
</dbReference>
<name>A0A7D9DUA1_PARCT</name>
<dbReference type="InterPro" id="IPR041228">
    <property type="entry name" value="Dynein_C"/>
</dbReference>
<dbReference type="GO" id="GO:0007018">
    <property type="term" value="P:microtubule-based movement"/>
    <property type="evidence" value="ECO:0007669"/>
    <property type="project" value="InterPro"/>
</dbReference>
<dbReference type="Gene3D" id="3.40.50.300">
    <property type="entry name" value="P-loop containing nucleotide triphosphate hydrolases"/>
    <property type="match status" value="2"/>
</dbReference>
<dbReference type="InterPro" id="IPR004273">
    <property type="entry name" value="Dynein_heavy_D6_P-loop"/>
</dbReference>
<protein>
    <submittedName>
        <fullName evidence="5">Dynein heavy chain 5, axonemal-like</fullName>
    </submittedName>
</protein>
<evidence type="ECO:0000313" key="5">
    <source>
        <dbReference type="EMBL" id="CAB3993614.1"/>
    </source>
</evidence>
<dbReference type="Gene3D" id="1.10.8.1220">
    <property type="match status" value="1"/>
</dbReference>
<dbReference type="Pfam" id="PF12781">
    <property type="entry name" value="AAA_9"/>
    <property type="match status" value="1"/>
</dbReference>
<dbReference type="GO" id="GO:0051959">
    <property type="term" value="F:dynein light intermediate chain binding"/>
    <property type="evidence" value="ECO:0007669"/>
    <property type="project" value="InterPro"/>
</dbReference>
<evidence type="ECO:0000259" key="1">
    <source>
        <dbReference type="Pfam" id="PF03028"/>
    </source>
</evidence>
<dbReference type="GO" id="GO:0008569">
    <property type="term" value="F:minus-end-directed microtubule motor activity"/>
    <property type="evidence" value="ECO:0007669"/>
    <property type="project" value="InterPro"/>
</dbReference>
<dbReference type="InterPro" id="IPR042219">
    <property type="entry name" value="AAA_lid_11_sf"/>
</dbReference>
<dbReference type="FunFam" id="1.10.8.720:FF:000015">
    <property type="entry name" value="Dynein heavy chain 5, axonemal"/>
    <property type="match status" value="1"/>
</dbReference>
<dbReference type="PANTHER" id="PTHR45703">
    <property type="entry name" value="DYNEIN HEAVY CHAIN"/>
    <property type="match status" value="1"/>
</dbReference>
<evidence type="ECO:0000259" key="3">
    <source>
        <dbReference type="Pfam" id="PF18198"/>
    </source>
</evidence>
<dbReference type="Pfam" id="PF18198">
    <property type="entry name" value="AAA_lid_11"/>
    <property type="match status" value="1"/>
</dbReference>
<keyword evidence="6" id="KW-1185">Reference proteome</keyword>
<dbReference type="InterPro" id="IPR035706">
    <property type="entry name" value="AAA_9"/>
</dbReference>
<dbReference type="GO" id="GO:0030286">
    <property type="term" value="C:dynein complex"/>
    <property type="evidence" value="ECO:0007669"/>
    <property type="project" value="InterPro"/>
</dbReference>
<dbReference type="InterPro" id="IPR041658">
    <property type="entry name" value="AAA_lid_11"/>
</dbReference>
<evidence type="ECO:0000313" key="6">
    <source>
        <dbReference type="Proteomes" id="UP001152795"/>
    </source>
</evidence>
<gene>
    <name evidence="5" type="ORF">PACLA_8A012201</name>
</gene>
<dbReference type="Gene3D" id="1.20.1270.280">
    <property type="match status" value="1"/>
</dbReference>
<dbReference type="InterPro" id="IPR043160">
    <property type="entry name" value="Dynein_C_barrel"/>
</dbReference>
<organism evidence="5 6">
    <name type="scientific">Paramuricea clavata</name>
    <name type="common">Red gorgonian</name>
    <name type="synonym">Violescent sea-whip</name>
    <dbReference type="NCBI Taxonomy" id="317549"/>
    <lineage>
        <taxon>Eukaryota</taxon>
        <taxon>Metazoa</taxon>
        <taxon>Cnidaria</taxon>
        <taxon>Anthozoa</taxon>
        <taxon>Octocorallia</taxon>
        <taxon>Malacalcyonacea</taxon>
        <taxon>Plexauridae</taxon>
        <taxon>Paramuricea</taxon>
    </lineage>
</organism>
<dbReference type="EMBL" id="CACRXK020002293">
    <property type="protein sequence ID" value="CAB3993614.1"/>
    <property type="molecule type" value="Genomic_DNA"/>
</dbReference>
<dbReference type="GO" id="GO:0045505">
    <property type="term" value="F:dynein intermediate chain binding"/>
    <property type="evidence" value="ECO:0007669"/>
    <property type="project" value="InterPro"/>
</dbReference>
<dbReference type="Gene3D" id="3.10.490.20">
    <property type="match status" value="1"/>
</dbReference>
<proteinExistence type="predicted"/>
<feature type="domain" description="Dynein heavy chain ATP-binding dynein motor region" evidence="2">
    <location>
        <begin position="39"/>
        <end position="154"/>
    </location>
</feature>
<dbReference type="Proteomes" id="UP001152795">
    <property type="component" value="Unassembled WGS sequence"/>
</dbReference>
<accession>A0A7D9DUA1</accession>
<dbReference type="Pfam" id="PF03028">
    <property type="entry name" value="Dynein_heavy"/>
    <property type="match status" value="1"/>
</dbReference>
<evidence type="ECO:0000259" key="4">
    <source>
        <dbReference type="Pfam" id="PF18199"/>
    </source>
</evidence>
<feature type="domain" description="Dynein heavy chain region D6 P-loop" evidence="1">
    <location>
        <begin position="418"/>
        <end position="531"/>
    </location>
</feature>
<dbReference type="InterPro" id="IPR026983">
    <property type="entry name" value="DHC"/>
</dbReference>
<dbReference type="OrthoDB" id="5956584at2759"/>
<dbReference type="AlphaFoldDB" id="A0A7D9DUA1"/>
<dbReference type="InterPro" id="IPR027417">
    <property type="entry name" value="P-loop_NTPase"/>
</dbReference>
<dbReference type="PANTHER" id="PTHR45703:SF8">
    <property type="entry name" value="DYNEINS HEAVY CHAIN"/>
    <property type="match status" value="1"/>
</dbReference>